<proteinExistence type="predicted"/>
<reference evidence="2" key="1">
    <citation type="submission" date="2015-03" db="EMBL/GenBank/DDBJ databases">
        <authorList>
            <person name="Wibberg D."/>
        </authorList>
    </citation>
    <scope>NUCLEOTIDE SEQUENCE [LARGE SCALE GENOMIC DNA]</scope>
</reference>
<sequence>MNMNRLGPYFAFATFHMSSWNEWRAPDQMNPAVLRWVQANQANMKISNMHSKWIINAQHCNLKRLVTDDPAEIKVFDMEESAHRQDYFSNRFQKDLLQVTSNAMELRKSNETIEFLEICPYAYGCSATSNQGASGVFL</sequence>
<evidence type="ECO:0000313" key="2">
    <source>
        <dbReference type="Proteomes" id="UP000033163"/>
    </source>
</evidence>
<gene>
    <name evidence="1" type="ORF">PRIO_3487</name>
</gene>
<dbReference type="PATRIC" id="fig|1073571.4.peg.3727"/>
<name>A0A0E4HBR3_9BACL</name>
<evidence type="ECO:0000313" key="1">
    <source>
        <dbReference type="EMBL" id="CQR55890.1"/>
    </source>
</evidence>
<accession>A0A0E4HBR3</accession>
<dbReference type="AlphaFoldDB" id="A0A0E4HBR3"/>
<dbReference type="EMBL" id="LN831776">
    <property type="protein sequence ID" value="CQR55890.1"/>
    <property type="molecule type" value="Genomic_DNA"/>
</dbReference>
<organism evidence="1 2">
    <name type="scientific">Paenibacillus riograndensis SBR5</name>
    <dbReference type="NCBI Taxonomy" id="1073571"/>
    <lineage>
        <taxon>Bacteria</taxon>
        <taxon>Bacillati</taxon>
        <taxon>Bacillota</taxon>
        <taxon>Bacilli</taxon>
        <taxon>Bacillales</taxon>
        <taxon>Paenibacillaceae</taxon>
        <taxon>Paenibacillus</taxon>
        <taxon>Paenibacillus sonchi group</taxon>
    </lineage>
</organism>
<dbReference type="KEGG" id="pri:PRIO_3487"/>
<dbReference type="Proteomes" id="UP000033163">
    <property type="component" value="Chromosome I"/>
</dbReference>
<dbReference type="RefSeq" id="WP_144412115.1">
    <property type="nucleotide sequence ID" value="NZ_LN831776.1"/>
</dbReference>
<protein>
    <submittedName>
        <fullName evidence="1">Uncharacterized protein</fullName>
    </submittedName>
</protein>
<dbReference type="HOGENOM" id="CLU_1853244_0_0_9"/>